<feature type="region of interest" description="Disordered" evidence="1">
    <location>
        <begin position="1"/>
        <end position="38"/>
    </location>
</feature>
<accession>A0A9P4PLL9</accession>
<feature type="compositionally biased region" description="Low complexity" evidence="1">
    <location>
        <begin position="26"/>
        <end position="38"/>
    </location>
</feature>
<keyword evidence="3" id="KW-1185">Reference proteome</keyword>
<organism evidence="2 3">
    <name type="scientific">Karstenula rhodostoma CBS 690.94</name>
    <dbReference type="NCBI Taxonomy" id="1392251"/>
    <lineage>
        <taxon>Eukaryota</taxon>
        <taxon>Fungi</taxon>
        <taxon>Dikarya</taxon>
        <taxon>Ascomycota</taxon>
        <taxon>Pezizomycotina</taxon>
        <taxon>Dothideomycetes</taxon>
        <taxon>Pleosporomycetidae</taxon>
        <taxon>Pleosporales</taxon>
        <taxon>Massarineae</taxon>
        <taxon>Didymosphaeriaceae</taxon>
        <taxon>Karstenula</taxon>
    </lineage>
</organism>
<sequence length="214" mass="24658">MESGHHRQQQLDASQRSLASEDPVQSADDAATTTGTASLTTCHEELRYSSDPFAPNYRHIYPLSAEEKAYHIATWPLPLRPDFWEVFESTEHAEYTRPFDQLDILLRQRRLKDEYWRVLRDPTVRDFDVEAKGDDAENEKENDRLRKFLRDAGAADLLEKANETFWLGRVRAQVIRGGARLDTLLEAGDMAGYMWIQMRPEMIQPTKDDTTGGN</sequence>
<comment type="caution">
    <text evidence="2">The sequence shown here is derived from an EMBL/GenBank/DDBJ whole genome shotgun (WGS) entry which is preliminary data.</text>
</comment>
<name>A0A9P4PLL9_9PLEO</name>
<evidence type="ECO:0000256" key="1">
    <source>
        <dbReference type="SAM" id="MobiDB-lite"/>
    </source>
</evidence>
<gene>
    <name evidence="2" type="ORF">P171DRAFT_430262</name>
</gene>
<dbReference type="Proteomes" id="UP000799764">
    <property type="component" value="Unassembled WGS sequence"/>
</dbReference>
<protein>
    <submittedName>
        <fullName evidence="2">Uncharacterized protein</fullName>
    </submittedName>
</protein>
<dbReference type="AlphaFoldDB" id="A0A9P4PLL9"/>
<dbReference type="OrthoDB" id="3788902at2759"/>
<dbReference type="EMBL" id="MU001497">
    <property type="protein sequence ID" value="KAF2447369.1"/>
    <property type="molecule type" value="Genomic_DNA"/>
</dbReference>
<evidence type="ECO:0000313" key="2">
    <source>
        <dbReference type="EMBL" id="KAF2447369.1"/>
    </source>
</evidence>
<proteinExistence type="predicted"/>
<evidence type="ECO:0000313" key="3">
    <source>
        <dbReference type="Proteomes" id="UP000799764"/>
    </source>
</evidence>
<reference evidence="2" key="1">
    <citation type="journal article" date="2020" name="Stud. Mycol.">
        <title>101 Dothideomycetes genomes: a test case for predicting lifestyles and emergence of pathogens.</title>
        <authorList>
            <person name="Haridas S."/>
            <person name="Albert R."/>
            <person name="Binder M."/>
            <person name="Bloem J."/>
            <person name="Labutti K."/>
            <person name="Salamov A."/>
            <person name="Andreopoulos B."/>
            <person name="Baker S."/>
            <person name="Barry K."/>
            <person name="Bills G."/>
            <person name="Bluhm B."/>
            <person name="Cannon C."/>
            <person name="Castanera R."/>
            <person name="Culley D."/>
            <person name="Daum C."/>
            <person name="Ezra D."/>
            <person name="Gonzalez J."/>
            <person name="Henrissat B."/>
            <person name="Kuo A."/>
            <person name="Liang C."/>
            <person name="Lipzen A."/>
            <person name="Lutzoni F."/>
            <person name="Magnuson J."/>
            <person name="Mondo S."/>
            <person name="Nolan M."/>
            <person name="Ohm R."/>
            <person name="Pangilinan J."/>
            <person name="Park H.-J."/>
            <person name="Ramirez L."/>
            <person name="Alfaro M."/>
            <person name="Sun H."/>
            <person name="Tritt A."/>
            <person name="Yoshinaga Y."/>
            <person name="Zwiers L.-H."/>
            <person name="Turgeon B."/>
            <person name="Goodwin S."/>
            <person name="Spatafora J."/>
            <person name="Crous P."/>
            <person name="Grigoriev I."/>
        </authorList>
    </citation>
    <scope>NUCLEOTIDE SEQUENCE</scope>
    <source>
        <strain evidence="2">CBS 690.94</strain>
    </source>
</reference>